<reference evidence="5 6" key="1">
    <citation type="submission" date="2023-01" db="EMBL/GenBank/DDBJ databases">
        <title>Analysis of 21 Apiospora genomes using comparative genomics revels a genus with tremendous synthesis potential of carbohydrate active enzymes and secondary metabolites.</title>
        <authorList>
            <person name="Sorensen T."/>
        </authorList>
    </citation>
    <scope>NUCLEOTIDE SEQUENCE [LARGE SCALE GENOMIC DNA]</scope>
    <source>
        <strain evidence="5 6">CBS 20057</strain>
    </source>
</reference>
<keyword evidence="3" id="KW-0808">Transferase</keyword>
<dbReference type="PANTHER" id="PTHR45700:SF2">
    <property type="entry name" value="UBIQUITIN-PROTEIN LIGASE E3C"/>
    <property type="match status" value="1"/>
</dbReference>
<sequence>MFSNFTGQSKRPRNVNLSGQRNNPWATPGSAWGSSTGASKTVAQAQAEREKRQRERDELAATKKLQRVWRGHRDRRTTKDEHRRQWDQLYHNTENVDVPMGDGDAAADPERAVEALPLLLSLFDPSHPEDQRRLDHFLQDTSSEHWKPGSYQSKRLVTLLVMALEKYACSSPK</sequence>
<evidence type="ECO:0000256" key="3">
    <source>
        <dbReference type="ARBA" id="ARBA00022679"/>
    </source>
</evidence>
<organism evidence="5 6">
    <name type="scientific">Apiospora marii</name>
    <dbReference type="NCBI Taxonomy" id="335849"/>
    <lineage>
        <taxon>Eukaryota</taxon>
        <taxon>Fungi</taxon>
        <taxon>Dikarya</taxon>
        <taxon>Ascomycota</taxon>
        <taxon>Pezizomycotina</taxon>
        <taxon>Sordariomycetes</taxon>
        <taxon>Xylariomycetidae</taxon>
        <taxon>Amphisphaeriales</taxon>
        <taxon>Apiosporaceae</taxon>
        <taxon>Apiospora</taxon>
    </lineage>
</organism>
<comment type="caution">
    <text evidence="5">The sequence shown here is derived from an EMBL/GenBank/DDBJ whole genome shotgun (WGS) entry which is preliminary data.</text>
</comment>
<evidence type="ECO:0000256" key="2">
    <source>
        <dbReference type="ARBA" id="ARBA00012485"/>
    </source>
</evidence>
<dbReference type="PROSITE" id="PS50096">
    <property type="entry name" value="IQ"/>
    <property type="match status" value="1"/>
</dbReference>
<feature type="compositionally biased region" description="Polar residues" evidence="4">
    <location>
        <begin position="32"/>
        <end position="42"/>
    </location>
</feature>
<keyword evidence="6" id="KW-1185">Reference proteome</keyword>
<protein>
    <recommendedName>
        <fullName evidence="2">HECT-type E3 ubiquitin transferase</fullName>
        <ecNumber evidence="2">2.3.2.26</ecNumber>
    </recommendedName>
</protein>
<evidence type="ECO:0000313" key="5">
    <source>
        <dbReference type="EMBL" id="KAK8018124.1"/>
    </source>
</evidence>
<dbReference type="EC" id="2.3.2.26" evidence="2"/>
<feature type="region of interest" description="Disordered" evidence="4">
    <location>
        <begin position="1"/>
        <end position="100"/>
    </location>
</feature>
<dbReference type="PANTHER" id="PTHR45700">
    <property type="entry name" value="UBIQUITIN-PROTEIN LIGASE E3C"/>
    <property type="match status" value="1"/>
</dbReference>
<evidence type="ECO:0000256" key="4">
    <source>
        <dbReference type="SAM" id="MobiDB-lite"/>
    </source>
</evidence>
<feature type="compositionally biased region" description="Polar residues" evidence="4">
    <location>
        <begin position="1"/>
        <end position="25"/>
    </location>
</feature>
<feature type="compositionally biased region" description="Basic residues" evidence="4">
    <location>
        <begin position="64"/>
        <end position="76"/>
    </location>
</feature>
<accession>A0ABR1RUA8</accession>
<name>A0ABR1RUA8_9PEZI</name>
<dbReference type="InterPro" id="IPR044611">
    <property type="entry name" value="E3A/B/C-like"/>
</dbReference>
<evidence type="ECO:0000256" key="1">
    <source>
        <dbReference type="ARBA" id="ARBA00000885"/>
    </source>
</evidence>
<dbReference type="Proteomes" id="UP001396898">
    <property type="component" value="Unassembled WGS sequence"/>
</dbReference>
<feature type="compositionally biased region" description="Basic and acidic residues" evidence="4">
    <location>
        <begin position="77"/>
        <end position="86"/>
    </location>
</feature>
<gene>
    <name evidence="5" type="ORF">PG991_007314</name>
</gene>
<dbReference type="EMBL" id="JAQQWI010000010">
    <property type="protein sequence ID" value="KAK8018124.1"/>
    <property type="molecule type" value="Genomic_DNA"/>
</dbReference>
<evidence type="ECO:0000313" key="6">
    <source>
        <dbReference type="Proteomes" id="UP001396898"/>
    </source>
</evidence>
<feature type="compositionally biased region" description="Basic and acidic residues" evidence="4">
    <location>
        <begin position="47"/>
        <end position="61"/>
    </location>
</feature>
<comment type="catalytic activity">
    <reaction evidence="1">
        <text>S-ubiquitinyl-[E2 ubiquitin-conjugating enzyme]-L-cysteine + [acceptor protein]-L-lysine = [E2 ubiquitin-conjugating enzyme]-L-cysteine + N(6)-ubiquitinyl-[acceptor protein]-L-lysine.</text>
        <dbReference type="EC" id="2.3.2.26"/>
    </reaction>
</comment>
<proteinExistence type="predicted"/>